<accession>A0ACB8WHX9</accession>
<evidence type="ECO:0000313" key="2">
    <source>
        <dbReference type="Proteomes" id="UP000831701"/>
    </source>
</evidence>
<keyword evidence="2" id="KW-1185">Reference proteome</keyword>
<organism evidence="1 2">
    <name type="scientific">Scortum barcoo</name>
    <name type="common">barcoo grunter</name>
    <dbReference type="NCBI Taxonomy" id="214431"/>
    <lineage>
        <taxon>Eukaryota</taxon>
        <taxon>Metazoa</taxon>
        <taxon>Chordata</taxon>
        <taxon>Craniata</taxon>
        <taxon>Vertebrata</taxon>
        <taxon>Euteleostomi</taxon>
        <taxon>Actinopterygii</taxon>
        <taxon>Neopterygii</taxon>
        <taxon>Teleostei</taxon>
        <taxon>Neoteleostei</taxon>
        <taxon>Acanthomorphata</taxon>
        <taxon>Eupercaria</taxon>
        <taxon>Centrarchiformes</taxon>
        <taxon>Terapontoidei</taxon>
        <taxon>Terapontidae</taxon>
        <taxon>Scortum</taxon>
    </lineage>
</organism>
<dbReference type="EMBL" id="CM041539">
    <property type="protein sequence ID" value="KAI3367336.1"/>
    <property type="molecule type" value="Genomic_DNA"/>
</dbReference>
<proteinExistence type="predicted"/>
<name>A0ACB8WHX9_9TELE</name>
<sequence>MESGRITVIDETIGNGKWSFQDYSDEGTHKSRVEFNIDFSTAKLTFEGETNCKVLKLKQRLTAESVLLSHITVEAIYETEVLSVKKSVMVLKGDAYFGDLKVALTATHDSELTGNLIGSMANSLEFMAHPFETVLDIKNKVSSKIFFPLKLTGKVDLQHDFGVILNSEKQHASWLALARFNQYKYNHNFIAENNQMDIFFHSSANGEANLDFLTIPLSIPEITVPYYEIKTPEVRDLSLWDHAGFKTLFTTPQQSFDMNLKLHYSKSPDAHSFELHLEPIYNAISDSADIIHAQFEKYRDKVVALLKGSYNQAKSQYIKHKIDTSSLPPRIFTVPRYTVPILNIEVSAFRAEMPAFSYFVPKEVSTPSFKVPALGFSVPSYTLVLPSLELPVIHVPETLSEIKLPTFTLPTIQNNIVIPAIGNMTFDFSFKSAVITLSANAGLYNQSDIVARLGASSTSVFDILNGKIYGSTSLTRKIGIKLATAVSLQHDNMEANHECAVSLTKRSIEASMANTAKINLPFLNIEFNQELTGNTKTKPTVASRKKLKYMFNIPLLETTGKGNLDMNWALEALSSYVSLETSTQGKSFITIIDSCHFSGALENEASFYLNANGLRSTVSTALNLNIDKQETQKRSSNNNIFQFDLNKNLVLDVSFRRIFATIDYTSSNNVNFPSFNTNGKHIVKGELDVVPLTTFKTTWNIDVSQPSSLGHSGLIQSFNLAINSEQQSFTWSFREQLASLIHACDIRVSNDEYEIHMDLTESVEGHLAFLKSIKLPVFQKTIWDVLKFDQVTNMDNIQFINISSSIVYTKTVDGQVYTMPFKQFENGVIFSIPEISIAVPSWVKEIPHSLRNIDMQIENPDVPDRLSLLPIVSVPAFDVPFTNLHVEPFTIDPKNLSIPKVIVTTAFDILLPGLPVMSVPSYTIKTEYLQGKMSFLSFKMPQYEITVSSFTLPNSFTIREHTISLDEITSQISNFELPTIVIPEQKIEIPEIALSLPSSLFIPAFGGLGATLKVSSPIYNVSTTAKLEKKDSSLVTLLNSICTSTMIFLEYDLSAQATLTFDNGVISLNGKCNLIHNDVNVDWQHILAQNFRESLHTLSVDITSRTFIDVSLRFASRKDGITASVSSPSSGFLGLHLQRRSMSQLYGKLFSRYLSSPEKDTDVFTAKATLRNSEKLILQTSWNWDFFHDVIEGTKDRIPVMMDAVLKFINRTVNDLFQMIAEKGKDSHMYLKDENVKIASQVDAVYAGVMQSSKQHIEEAKRFVAEYKDITKRKIQETYDALTSEMDNMVADRRDEPYTDFIYCLGAITEVLKFGCCQLQFGHKVLFLIIPDGCSESQCDVFGLNGQIEHKLAFLRKCVPRETSLVLVGHSIGCYIILEMMKRNPEHKIIKAIMLFPTIERMAQTPQGKAMTPVLCHMRYVAYLPLFLLSLLPEGLKAILIKWAFSCIGSLDHTVVQPTVGLLSGDCAANAMYMGGQEMRKVLERDNITIKKNLEKLIFYYGAADHWCPVQYYHDIKQDFPHGDFRTL</sequence>
<dbReference type="Proteomes" id="UP000831701">
    <property type="component" value="Chromosome 9"/>
</dbReference>
<evidence type="ECO:0000313" key="1">
    <source>
        <dbReference type="EMBL" id="KAI3367336.1"/>
    </source>
</evidence>
<reference evidence="1" key="1">
    <citation type="submission" date="2022-04" db="EMBL/GenBank/DDBJ databases">
        <title>Jade perch genome.</title>
        <authorList>
            <person name="Chao B."/>
        </authorList>
    </citation>
    <scope>NUCLEOTIDE SEQUENCE</scope>
    <source>
        <strain evidence="1">CB-2022</strain>
    </source>
</reference>
<comment type="caution">
    <text evidence="1">The sequence shown here is derived from an EMBL/GenBank/DDBJ whole genome shotgun (WGS) entry which is preliminary data.</text>
</comment>
<gene>
    <name evidence="1" type="ORF">L3Q82_008371</name>
</gene>
<protein>
    <submittedName>
        <fullName evidence="1">Uncharacterized protein</fullName>
    </submittedName>
</protein>